<accession>A0A6J7WJ57</accession>
<reference evidence="1" key="1">
    <citation type="submission" date="2020-05" db="EMBL/GenBank/DDBJ databases">
        <authorList>
            <person name="Chiriac C."/>
            <person name="Salcher M."/>
            <person name="Ghai R."/>
            <person name="Kavagutti S V."/>
        </authorList>
    </citation>
    <scope>NUCLEOTIDE SEQUENCE</scope>
</reference>
<proteinExistence type="predicted"/>
<protein>
    <submittedName>
        <fullName evidence="1">Uncharacterized protein</fullName>
    </submittedName>
</protein>
<sequence length="303" mass="33943">MSQTMLQMVQQTAAELNLAVPSFVIGNTSQDVQQILALMNGAGYDLLKEYDWQALQVQYRFYTQSLTANATTVNGSTTLTFEAGTDLSNVDSQWQLSGYNIPQDTYVVSANNTTKVVVMSQMATGDGLESVVCAQTAYDLPADFENITNRTQWDKSKHWEMLGPEDAQQWQWLKSGYISTGPRVRWRILDNQFQIWPIMNTQEYLGWEYRSKGWARSAAGAIKNSFTADSDTTVLDDRIMVLLTKMKYWGIKGFDTTVVAQDYQRYLSVAKANDKGAPNLSFSPQASRVLIGYANIPDTGYGS</sequence>
<evidence type="ECO:0000313" key="1">
    <source>
        <dbReference type="EMBL" id="CAB5217766.1"/>
    </source>
</evidence>
<name>A0A6J7WJ57_9CAUD</name>
<dbReference type="EMBL" id="LR798254">
    <property type="protein sequence ID" value="CAB5217766.1"/>
    <property type="molecule type" value="Genomic_DNA"/>
</dbReference>
<gene>
    <name evidence="1" type="ORF">UFOVP202_8</name>
</gene>
<organism evidence="1">
    <name type="scientific">uncultured Caudovirales phage</name>
    <dbReference type="NCBI Taxonomy" id="2100421"/>
    <lineage>
        <taxon>Viruses</taxon>
        <taxon>Duplodnaviria</taxon>
        <taxon>Heunggongvirae</taxon>
        <taxon>Uroviricota</taxon>
        <taxon>Caudoviricetes</taxon>
        <taxon>Peduoviridae</taxon>
        <taxon>Maltschvirus</taxon>
        <taxon>Maltschvirus maltsch</taxon>
    </lineage>
</organism>